<dbReference type="InterPro" id="IPR011460">
    <property type="entry name" value="Lcl_C"/>
</dbReference>
<feature type="domain" description="Lcl C-terminal" evidence="1">
    <location>
        <begin position="480"/>
        <end position="579"/>
    </location>
</feature>
<dbReference type="Pfam" id="PF07603">
    <property type="entry name" value="Lcl_C"/>
    <property type="match status" value="1"/>
</dbReference>
<dbReference type="Pfam" id="PF17963">
    <property type="entry name" value="Big_9"/>
    <property type="match status" value="2"/>
</dbReference>
<dbReference type="eggNOG" id="COG3055">
    <property type="taxonomic scope" value="Bacteria"/>
</dbReference>
<proteinExistence type="predicted"/>
<gene>
    <name evidence="2" type="ordered locus">STAUR_0345</name>
</gene>
<dbReference type="Gene3D" id="2.60.40.10">
    <property type="entry name" value="Immunoglobulins"/>
    <property type="match status" value="2"/>
</dbReference>
<sequence>MEQRPGRRQVLRGVLFFGHERKVGPIFQSHARSSLKGKALPTGPRCVRVVAVLLLSLVACSAQPPEGSVQIAASVQQALSASDVTRVQVTVSAAGMDPFAVELAKSNGTWGGLIGNIPAGPDRSFAAQAFDASGTLRFQGQTSGVTISANQTTAVALMLQEVSPPPPYANEAPLMDALVASTTSVLTGGSLSLTATVHDPNPGDTLTLAWTASGGTFSAATSATTSWTAPAFAGIQTLTLTVTDSQGAAVSVSLAINVLSGASTGNAALGISFNLWPVVSKVSSSLNRLDAGQTTSVSAQASDADGDGLSYQWAASCLGTWTNATSRDASFVPSSVPAGACNNCRLTVTVHDGRGGQTEGSLSLCVTSPAAERFPPLFTTFYQSATSTSPGQTVTLDVAAQDPQGSALTFAWTANVGSLATAQDTARTSRVVWTAPSAVEAGVTPTLTAVVTNAYGLSASKSFSVSGLPTTYPGGTLTSGGLTWLKPQSAPLAWVDAHAYCANLAIAGQTSWRLPTAQELGALGTDKGAAFLAAQGWTLDWLWSMSPHSSGHYVVRMSNITQSWGDMASTSQFFVTCVRGSGEFPATFSAGGMTWTRPDALGRTQAAAAAYCANTEIVGRMGWRLPSESELVALHVSKGSGFLASAGWTLDWLWTSTPYSIGHKVTRDGGVVSWGDGNSAFPMTCVYPGAVSVSGRVH</sequence>
<protein>
    <recommendedName>
        <fullName evidence="1">Lcl C-terminal domain-containing protein</fullName>
    </recommendedName>
</protein>
<reference evidence="2 3" key="1">
    <citation type="journal article" date="2011" name="Mol. Biol. Evol.">
        <title>Comparative genomic analysis of fruiting body formation in Myxococcales.</title>
        <authorList>
            <person name="Huntley S."/>
            <person name="Hamann N."/>
            <person name="Wegener-Feldbrugge S."/>
            <person name="Treuner-Lange A."/>
            <person name="Kube M."/>
            <person name="Reinhardt R."/>
            <person name="Klages S."/>
            <person name="Muller R."/>
            <person name="Ronning C.M."/>
            <person name="Nierman W.C."/>
            <person name="Sogaard-Andersen L."/>
        </authorList>
    </citation>
    <scope>NUCLEOTIDE SEQUENCE [LARGE SCALE GENOMIC DNA]</scope>
    <source>
        <strain evidence="2 3">DW4/3-1</strain>
    </source>
</reference>
<dbReference type="RefSeq" id="WP_013374107.1">
    <property type="nucleotide sequence ID" value="NC_014623.1"/>
</dbReference>
<dbReference type="HOGENOM" id="CLU_422567_0_0_7"/>
<dbReference type="STRING" id="378806.STAUR_0345"/>
<name>E3FQ44_STIAD</name>
<dbReference type="InterPro" id="IPR035986">
    <property type="entry name" value="PKD_dom_sf"/>
</dbReference>
<dbReference type="Proteomes" id="UP000001351">
    <property type="component" value="Chromosome"/>
</dbReference>
<evidence type="ECO:0000259" key="1">
    <source>
        <dbReference type="Pfam" id="PF07603"/>
    </source>
</evidence>
<keyword evidence="3" id="KW-1185">Reference proteome</keyword>
<dbReference type="InterPro" id="IPR013783">
    <property type="entry name" value="Ig-like_fold"/>
</dbReference>
<evidence type="ECO:0000313" key="2">
    <source>
        <dbReference type="EMBL" id="ADO68154.1"/>
    </source>
</evidence>
<dbReference type="SUPFAM" id="SSF49299">
    <property type="entry name" value="PKD domain"/>
    <property type="match status" value="1"/>
</dbReference>
<organism evidence="2 3">
    <name type="scientific">Stigmatella aurantiaca (strain DW4/3-1)</name>
    <dbReference type="NCBI Taxonomy" id="378806"/>
    <lineage>
        <taxon>Bacteria</taxon>
        <taxon>Pseudomonadati</taxon>
        <taxon>Myxococcota</taxon>
        <taxon>Myxococcia</taxon>
        <taxon>Myxococcales</taxon>
        <taxon>Cystobacterineae</taxon>
        <taxon>Archangiaceae</taxon>
        <taxon>Stigmatella</taxon>
    </lineage>
</organism>
<dbReference type="CDD" id="cd00146">
    <property type="entry name" value="PKD"/>
    <property type="match status" value="1"/>
</dbReference>
<accession>E3FQ44</accession>
<dbReference type="AlphaFoldDB" id="E3FQ44"/>
<dbReference type="EMBL" id="CP002271">
    <property type="protein sequence ID" value="ADO68154.1"/>
    <property type="molecule type" value="Genomic_DNA"/>
</dbReference>
<dbReference type="OrthoDB" id="9793251at2"/>
<dbReference type="KEGG" id="sur:STAUR_0345"/>
<evidence type="ECO:0000313" key="3">
    <source>
        <dbReference type="Proteomes" id="UP000001351"/>
    </source>
</evidence>